<dbReference type="SMART" id="SM00100">
    <property type="entry name" value="cNMP"/>
    <property type="match status" value="1"/>
</dbReference>
<keyword evidence="9" id="KW-0406">Ion transport</keyword>
<comment type="caution">
    <text evidence="14">The sequence shown here is derived from an EMBL/GenBank/DDBJ whole genome shotgun (WGS) entry which is preliminary data.</text>
</comment>
<evidence type="ECO:0000256" key="7">
    <source>
        <dbReference type="ARBA" id="ARBA00022958"/>
    </source>
</evidence>
<keyword evidence="10 12" id="KW-0472">Membrane</keyword>
<dbReference type="Gene3D" id="1.10.287.630">
    <property type="entry name" value="Helix hairpin bin"/>
    <property type="match status" value="1"/>
</dbReference>
<accession>A0ABS2UDA3</accession>
<feature type="transmembrane region" description="Helical" evidence="12">
    <location>
        <begin position="213"/>
        <end position="240"/>
    </location>
</feature>
<feature type="transmembrane region" description="Helical" evidence="12">
    <location>
        <begin position="84"/>
        <end position="102"/>
    </location>
</feature>
<feature type="transmembrane region" description="Helical" evidence="12">
    <location>
        <begin position="114"/>
        <end position="136"/>
    </location>
</feature>
<proteinExistence type="predicted"/>
<keyword evidence="4 12" id="KW-0812">Transmembrane</keyword>
<dbReference type="InterPro" id="IPR018490">
    <property type="entry name" value="cNMP-bd_dom_sf"/>
</dbReference>
<evidence type="ECO:0000313" key="14">
    <source>
        <dbReference type="EMBL" id="MBM9578339.1"/>
    </source>
</evidence>
<evidence type="ECO:0000256" key="10">
    <source>
        <dbReference type="ARBA" id="ARBA00023136"/>
    </source>
</evidence>
<dbReference type="PROSITE" id="PS50042">
    <property type="entry name" value="CNMP_BINDING_3"/>
    <property type="match status" value="1"/>
</dbReference>
<evidence type="ECO:0000313" key="15">
    <source>
        <dbReference type="Proteomes" id="UP000724686"/>
    </source>
</evidence>
<feature type="domain" description="Cyclic nucleotide-binding" evidence="13">
    <location>
        <begin position="316"/>
        <end position="416"/>
    </location>
</feature>
<evidence type="ECO:0000256" key="2">
    <source>
        <dbReference type="ARBA" id="ARBA00022448"/>
    </source>
</evidence>
<dbReference type="RefSeq" id="WP_205280380.1">
    <property type="nucleotide sequence ID" value="NZ_JAFFPU010000051.1"/>
</dbReference>
<evidence type="ECO:0000256" key="3">
    <source>
        <dbReference type="ARBA" id="ARBA00022538"/>
    </source>
</evidence>
<sequence length="451" mass="52025">MSMFHVDNKRRIFWDVLIFICILYASVESPLRVVLSYKQGFVVTALYLLVDLLFFGDILVNIFSPENVQGKWIHLQKKTILKYFKTWFAFDFLAAFPFEIVVEGLFDVDLATHPFLYLLFGITRILKVVRIPGILYRLNLSFKPAPGILRLVLLLFWISVVAHWCAIGWLYIDELDSAETGIDQYVKALYWTITTLTTVGYGDIVPITTHQRIYTIFVMLTGALFYATVIGNVASILANLDLVRATKLQRMAQVDSFLRARKLPFWLRRKIRDYYMYIIERGWGENEKELLSDLPISLQRDVRIHLHREFLEKVPFLKGADSSLVTSLIFSLKHHVFLPGDIIFHRGDIGHNLYVLSEGRVEVLSPDDSKVIVTLGDGQFFGELALVTAEPRSATIRCISICEIYTLSKEDFLEALSLYPGFRDAMQESLRKLNVKMDLSRTFQKNRESHS</sequence>
<keyword evidence="7" id="KW-0630">Potassium</keyword>
<dbReference type="SUPFAM" id="SSF81324">
    <property type="entry name" value="Voltage-gated potassium channels"/>
    <property type="match status" value="1"/>
</dbReference>
<keyword evidence="11" id="KW-0407">Ion channel</keyword>
<evidence type="ECO:0000256" key="5">
    <source>
        <dbReference type="ARBA" id="ARBA00022826"/>
    </source>
</evidence>
<dbReference type="Gene3D" id="2.60.120.10">
    <property type="entry name" value="Jelly Rolls"/>
    <property type="match status" value="1"/>
</dbReference>
<comment type="subcellular location">
    <subcellularLocation>
        <location evidence="1">Membrane</location>
        <topology evidence="1">Multi-pass membrane protein</topology>
    </subcellularLocation>
</comment>
<dbReference type="InterPro" id="IPR005821">
    <property type="entry name" value="Ion_trans_dom"/>
</dbReference>
<evidence type="ECO:0000259" key="13">
    <source>
        <dbReference type="PROSITE" id="PS50042"/>
    </source>
</evidence>
<dbReference type="Proteomes" id="UP000724686">
    <property type="component" value="Unassembled WGS sequence"/>
</dbReference>
<dbReference type="CDD" id="cd00038">
    <property type="entry name" value="CAP_ED"/>
    <property type="match status" value="1"/>
</dbReference>
<evidence type="ECO:0000256" key="1">
    <source>
        <dbReference type="ARBA" id="ARBA00004141"/>
    </source>
</evidence>
<dbReference type="SUPFAM" id="SSF51206">
    <property type="entry name" value="cAMP-binding domain-like"/>
    <property type="match status" value="1"/>
</dbReference>
<reference evidence="14 15" key="1">
    <citation type="submission" date="2021-02" db="EMBL/GenBank/DDBJ databases">
        <title>Leptospira ainlahdjerensis sp. nov., Leptospira ainazelensis sp. nov., Leptospira abararensis sp. nov. and Leptospira chreensis sp. nov., four new species isolated from water sources in Algeria.</title>
        <authorList>
            <person name="Amara Korba A."/>
            <person name="Kainiu M."/>
            <person name="Vincent A.T."/>
            <person name="Mariet J.-F."/>
            <person name="Veyrier F.J."/>
            <person name="Goarant C."/>
            <person name="Picardeau M."/>
        </authorList>
    </citation>
    <scope>NUCLEOTIDE SEQUENCE [LARGE SCALE GENOMIC DNA]</scope>
    <source>
        <strain evidence="14 15">201903070</strain>
    </source>
</reference>
<organism evidence="14 15">
    <name type="scientific">Leptospira ainlahdjerensis</name>
    <dbReference type="NCBI Taxonomy" id="2810033"/>
    <lineage>
        <taxon>Bacteria</taxon>
        <taxon>Pseudomonadati</taxon>
        <taxon>Spirochaetota</taxon>
        <taxon>Spirochaetia</taxon>
        <taxon>Leptospirales</taxon>
        <taxon>Leptospiraceae</taxon>
        <taxon>Leptospira</taxon>
    </lineage>
</organism>
<keyword evidence="5" id="KW-0631">Potassium channel</keyword>
<evidence type="ECO:0000256" key="9">
    <source>
        <dbReference type="ARBA" id="ARBA00023065"/>
    </source>
</evidence>
<evidence type="ECO:0000256" key="4">
    <source>
        <dbReference type="ARBA" id="ARBA00022692"/>
    </source>
</evidence>
<feature type="transmembrane region" description="Helical" evidence="12">
    <location>
        <begin position="12"/>
        <end position="35"/>
    </location>
</feature>
<dbReference type="Gene3D" id="1.10.287.70">
    <property type="match status" value="1"/>
</dbReference>
<gene>
    <name evidence="14" type="ORF">JWG45_14390</name>
</gene>
<dbReference type="PRINTS" id="PR01463">
    <property type="entry name" value="EAGCHANLFMLY"/>
</dbReference>
<keyword evidence="3" id="KW-0633">Potassium transport</keyword>
<dbReference type="EMBL" id="JAFFPU010000051">
    <property type="protein sequence ID" value="MBM9578339.1"/>
    <property type="molecule type" value="Genomic_DNA"/>
</dbReference>
<dbReference type="InterPro" id="IPR000595">
    <property type="entry name" value="cNMP-bd_dom"/>
</dbReference>
<feature type="transmembrane region" description="Helical" evidence="12">
    <location>
        <begin position="148"/>
        <end position="172"/>
    </location>
</feature>
<evidence type="ECO:0000256" key="11">
    <source>
        <dbReference type="ARBA" id="ARBA00023303"/>
    </source>
</evidence>
<dbReference type="Pfam" id="PF00520">
    <property type="entry name" value="Ion_trans"/>
    <property type="match status" value="1"/>
</dbReference>
<keyword evidence="2" id="KW-0813">Transport</keyword>
<dbReference type="InterPro" id="IPR018488">
    <property type="entry name" value="cNMP-bd_CS"/>
</dbReference>
<evidence type="ECO:0000256" key="6">
    <source>
        <dbReference type="ARBA" id="ARBA00022882"/>
    </source>
</evidence>
<name>A0ABS2UDA3_9LEPT</name>
<keyword evidence="6" id="KW-0851">Voltage-gated channel</keyword>
<dbReference type="PANTHER" id="PTHR10217">
    <property type="entry name" value="VOLTAGE AND LIGAND GATED POTASSIUM CHANNEL"/>
    <property type="match status" value="1"/>
</dbReference>
<keyword evidence="8 12" id="KW-1133">Transmembrane helix</keyword>
<evidence type="ECO:0000256" key="12">
    <source>
        <dbReference type="SAM" id="Phobius"/>
    </source>
</evidence>
<feature type="transmembrane region" description="Helical" evidence="12">
    <location>
        <begin position="41"/>
        <end position="63"/>
    </location>
</feature>
<dbReference type="PANTHER" id="PTHR10217:SF435">
    <property type="entry name" value="POTASSIUM VOLTAGE-GATED CHANNEL PROTEIN EAG"/>
    <property type="match status" value="1"/>
</dbReference>
<keyword evidence="15" id="KW-1185">Reference proteome</keyword>
<protein>
    <submittedName>
        <fullName evidence="14">Cyclic nucleotide-binding domain-containing protein</fullName>
    </submittedName>
</protein>
<dbReference type="PROSITE" id="PS00889">
    <property type="entry name" value="CNMP_BINDING_2"/>
    <property type="match status" value="1"/>
</dbReference>
<evidence type="ECO:0000256" key="8">
    <source>
        <dbReference type="ARBA" id="ARBA00022989"/>
    </source>
</evidence>
<dbReference type="InterPro" id="IPR050818">
    <property type="entry name" value="KCNH_animal-type"/>
</dbReference>
<dbReference type="InterPro" id="IPR014710">
    <property type="entry name" value="RmlC-like_jellyroll"/>
</dbReference>
<dbReference type="InterPro" id="IPR003938">
    <property type="entry name" value="K_chnl_volt-dep_EAG/ELK/ERG"/>
</dbReference>
<dbReference type="Pfam" id="PF00027">
    <property type="entry name" value="cNMP_binding"/>
    <property type="match status" value="1"/>
</dbReference>